<protein>
    <submittedName>
        <fullName evidence="16">Apoptosis-inducing factor 1</fullName>
    </submittedName>
</protein>
<accession>A0A6A7FRP8</accession>
<dbReference type="PANTHER" id="PTHR43557:SF4">
    <property type="entry name" value="APOPTOSIS-INDUCING FACTOR 1, MITOCHONDRIAL"/>
    <property type="match status" value="1"/>
</dbReference>
<dbReference type="SMART" id="SM01353">
    <property type="entry name" value="AIF_C"/>
    <property type="match status" value="1"/>
</dbReference>
<dbReference type="InterPro" id="IPR029324">
    <property type="entry name" value="AIF_C"/>
</dbReference>
<evidence type="ECO:0000256" key="11">
    <source>
        <dbReference type="ARBA" id="ARBA00047786"/>
    </source>
</evidence>
<evidence type="ECO:0000256" key="10">
    <source>
        <dbReference type="ARBA" id="ARBA00023128"/>
    </source>
</evidence>
<dbReference type="Gene3D" id="3.50.50.60">
    <property type="entry name" value="FAD/NAD(P)-binding domain"/>
    <property type="match status" value="2"/>
</dbReference>
<dbReference type="PRINTS" id="PR00411">
    <property type="entry name" value="PNDRDTASEI"/>
</dbReference>
<evidence type="ECO:0000256" key="8">
    <source>
        <dbReference type="ARBA" id="ARBA00023002"/>
    </source>
</evidence>
<comment type="cofactor">
    <cofactor evidence="1">
        <name>FAD</name>
        <dbReference type="ChEBI" id="CHEBI:57692"/>
    </cofactor>
</comment>
<evidence type="ECO:0000256" key="12">
    <source>
        <dbReference type="SAM" id="MobiDB-lite"/>
    </source>
</evidence>
<dbReference type="SUPFAM" id="SSF55424">
    <property type="entry name" value="FAD/NAD-linked reductases, dimerisation (C-terminal) domain"/>
    <property type="match status" value="1"/>
</dbReference>
<evidence type="ECO:0000259" key="14">
    <source>
        <dbReference type="Pfam" id="PF14721"/>
    </source>
</evidence>
<comment type="similarity">
    <text evidence="3">Belongs to the FAD-dependent oxidoreductase family.</text>
</comment>
<dbReference type="Pfam" id="PF07992">
    <property type="entry name" value="Pyr_redox_2"/>
    <property type="match status" value="1"/>
</dbReference>
<dbReference type="InterPro" id="IPR023753">
    <property type="entry name" value="FAD/NAD-binding_dom"/>
</dbReference>
<dbReference type="SUPFAM" id="SSF51905">
    <property type="entry name" value="FAD/NAD(P)-binding domain"/>
    <property type="match status" value="1"/>
</dbReference>
<comment type="catalytic activity">
    <reaction evidence="11">
        <text>A + NADH + H(+) = AH2 + NAD(+)</text>
        <dbReference type="Rhea" id="RHEA:11356"/>
        <dbReference type="ChEBI" id="CHEBI:13193"/>
        <dbReference type="ChEBI" id="CHEBI:15378"/>
        <dbReference type="ChEBI" id="CHEBI:17499"/>
        <dbReference type="ChEBI" id="CHEBI:57540"/>
        <dbReference type="ChEBI" id="CHEBI:57945"/>
    </reaction>
</comment>
<feature type="compositionally biased region" description="Basic and acidic residues" evidence="12">
    <location>
        <begin position="200"/>
        <end position="215"/>
    </location>
</feature>
<dbReference type="GO" id="GO:0071949">
    <property type="term" value="F:FAD binding"/>
    <property type="evidence" value="ECO:0007669"/>
    <property type="project" value="TreeGrafter"/>
</dbReference>
<evidence type="ECO:0000256" key="2">
    <source>
        <dbReference type="ARBA" id="ARBA00004173"/>
    </source>
</evidence>
<feature type="region of interest" description="Disordered" evidence="12">
    <location>
        <begin position="125"/>
        <end position="223"/>
    </location>
</feature>
<evidence type="ECO:0000256" key="7">
    <source>
        <dbReference type="ARBA" id="ARBA00022946"/>
    </source>
</evidence>
<evidence type="ECO:0000256" key="4">
    <source>
        <dbReference type="ARBA" id="ARBA00022630"/>
    </source>
</evidence>
<keyword evidence="7" id="KW-0809">Transit peptide</keyword>
<keyword evidence="6" id="KW-0274">FAD</keyword>
<name>A0A6A7FRP8_9CRUS</name>
<sequence length="725" mass="78451">MLRVGSSSFVAFNSQNAVRSTIRSRLNCPGAVGRRHASSYKGTSPAEFKVPTMNDMPVPQGSWSQSYARTQRKYNNLLLGSTVFFGATVIVAKTTGLINFHTGPKYEGTFDPPVLKNSEIIIEKAVEPSPPPPPPPPAPKKEEKPKSEPVKAAPKKTEPKPEPPKPSSASDKQAAPKPSTAAKAAAPVVAKAAEYASPSSEKKEAQASAEKKEVKPAPVEPLYPSTTLPDGQVVPGHVPYLIVGAGTTSVAAFRAIKSADPKAKILVVSGEGEEPYMRPPLSKELWYSDNPDSPTQLKFKQWNGKTRSLYFEHHQYYTPTSELLTRVNGGVSILKNKKVVKIDPTFKTAFLDDGTAVRYDKCLIATGGRPKSLAVIDHAEESVRSNTTLFRGIKSYQRLEKVVSQGKHITIVGGGFLGSELACAIGHKSKKTGGSVTQVFPEIGNMGKVLPEYLCKWTTEKVKNEGVDVITQAYVKKASATPSGRVKLELNNGRIIETDHVVIAVGLSPNVELAATSGLELDEKQGGFRVNAELEARSNLWVAGDAACFYDLRLGRRRVEHHDHAIVSGRLAGENMTGTGKPYWHQSMFWSDLGPDVGYEAIGIVDSTLPTVGVFAKATIKDTPKAVVEQTGEGVRSITEAQATTVSTTPDAATTMKNSTVPHPPEEGEQYGKGVVFYLRDKKVVGLLLWNVFNKMPVARKVLKEGKSYDDLSEVAKLFSLHSDQ</sequence>
<feature type="domain" description="Mitochondrial apoptosis-inducing factor C-terminal" evidence="14">
    <location>
        <begin position="572"/>
        <end position="705"/>
    </location>
</feature>
<organism evidence="16">
    <name type="scientific">Hirondellea gigas</name>
    <dbReference type="NCBI Taxonomy" id="1518452"/>
    <lineage>
        <taxon>Eukaryota</taxon>
        <taxon>Metazoa</taxon>
        <taxon>Ecdysozoa</taxon>
        <taxon>Arthropoda</taxon>
        <taxon>Crustacea</taxon>
        <taxon>Multicrustacea</taxon>
        <taxon>Malacostraca</taxon>
        <taxon>Eumalacostraca</taxon>
        <taxon>Peracarida</taxon>
        <taxon>Amphipoda</taxon>
        <taxon>Amphilochidea</taxon>
        <taxon>Lysianassida</taxon>
        <taxon>Lysianassidira</taxon>
        <taxon>Lysianassoidea</taxon>
        <taxon>Lysianassidae</taxon>
        <taxon>Hirondellea</taxon>
    </lineage>
</organism>
<feature type="compositionally biased region" description="Basic and acidic residues" evidence="12">
    <location>
        <begin position="139"/>
        <end position="163"/>
    </location>
</feature>
<evidence type="ECO:0000313" key="16">
    <source>
        <dbReference type="EMBL" id="LAC20833.1"/>
    </source>
</evidence>
<dbReference type="InterPro" id="IPR050446">
    <property type="entry name" value="FAD-oxidoreductase/Apoptosis"/>
</dbReference>
<comment type="subcellular location">
    <subcellularLocation>
        <location evidence="2">Mitochondrion</location>
    </subcellularLocation>
</comment>
<keyword evidence="10" id="KW-0496">Mitochondrion</keyword>
<keyword evidence="5" id="KW-0053">Apoptosis</keyword>
<evidence type="ECO:0000256" key="9">
    <source>
        <dbReference type="ARBA" id="ARBA00023027"/>
    </source>
</evidence>
<dbReference type="EMBL" id="IACT01001484">
    <property type="protein sequence ID" value="LAC20833.1"/>
    <property type="molecule type" value="mRNA"/>
</dbReference>
<proteinExistence type="evidence at transcript level"/>
<dbReference type="InterPro" id="IPR036188">
    <property type="entry name" value="FAD/NAD-bd_sf"/>
</dbReference>
<dbReference type="GO" id="GO:0016174">
    <property type="term" value="F:NAD(P)H oxidase H2O2-forming activity"/>
    <property type="evidence" value="ECO:0007669"/>
    <property type="project" value="TreeGrafter"/>
</dbReference>
<evidence type="ECO:0000256" key="5">
    <source>
        <dbReference type="ARBA" id="ARBA00022703"/>
    </source>
</evidence>
<dbReference type="GO" id="GO:0006915">
    <property type="term" value="P:apoptotic process"/>
    <property type="evidence" value="ECO:0007669"/>
    <property type="project" value="UniProtKB-KW"/>
</dbReference>
<dbReference type="GO" id="GO:0005739">
    <property type="term" value="C:mitochondrion"/>
    <property type="evidence" value="ECO:0007669"/>
    <property type="project" value="UniProtKB-SubCell"/>
</dbReference>
<evidence type="ECO:0000256" key="3">
    <source>
        <dbReference type="ARBA" id="ARBA00006442"/>
    </source>
</evidence>
<keyword evidence="9" id="KW-0520">NAD</keyword>
<evidence type="ECO:0000256" key="6">
    <source>
        <dbReference type="ARBA" id="ARBA00022827"/>
    </source>
</evidence>
<feature type="compositionally biased region" description="Low complexity" evidence="12">
    <location>
        <begin position="167"/>
        <end position="199"/>
    </location>
</feature>
<dbReference type="Gene3D" id="3.30.390.30">
    <property type="match status" value="1"/>
</dbReference>
<dbReference type="PRINTS" id="PR00368">
    <property type="entry name" value="FADPNR"/>
</dbReference>
<dbReference type="Pfam" id="PF16020">
    <property type="entry name" value="Deltameth_res"/>
    <property type="match status" value="1"/>
</dbReference>
<feature type="domain" description="FAD/NAD(P)-binding" evidence="13">
    <location>
        <begin position="240"/>
        <end position="568"/>
    </location>
</feature>
<feature type="region of interest" description="Disordered" evidence="12">
    <location>
        <begin position="33"/>
        <end position="53"/>
    </location>
</feature>
<feature type="domain" description="Deltamethrin resistance protein prag01" evidence="15">
    <location>
        <begin position="54"/>
        <end position="104"/>
    </location>
</feature>
<evidence type="ECO:0000259" key="13">
    <source>
        <dbReference type="Pfam" id="PF07992"/>
    </source>
</evidence>
<dbReference type="GO" id="GO:0033108">
    <property type="term" value="P:mitochondrial respiratory chain complex assembly"/>
    <property type="evidence" value="ECO:0007669"/>
    <property type="project" value="TreeGrafter"/>
</dbReference>
<keyword evidence="4" id="KW-0285">Flavoprotein</keyword>
<keyword evidence="8" id="KW-0560">Oxidoreductase</keyword>
<feature type="compositionally biased region" description="Pro residues" evidence="12">
    <location>
        <begin position="128"/>
        <end position="138"/>
    </location>
</feature>
<dbReference type="GO" id="GO:0046983">
    <property type="term" value="F:protein dimerization activity"/>
    <property type="evidence" value="ECO:0007669"/>
    <property type="project" value="InterPro"/>
</dbReference>
<evidence type="ECO:0000259" key="15">
    <source>
        <dbReference type="Pfam" id="PF16020"/>
    </source>
</evidence>
<dbReference type="InterPro" id="IPR016156">
    <property type="entry name" value="FAD/NAD-linked_Rdtase_dimer_sf"/>
</dbReference>
<dbReference type="PANTHER" id="PTHR43557">
    <property type="entry name" value="APOPTOSIS-INDUCING FACTOR 1"/>
    <property type="match status" value="1"/>
</dbReference>
<dbReference type="AlphaFoldDB" id="A0A6A7FRP8"/>
<reference evidence="16" key="1">
    <citation type="submission" date="2017-11" db="EMBL/GenBank/DDBJ databases">
        <title>The sensing device of the deep-sea amphipod.</title>
        <authorList>
            <person name="Kobayashi H."/>
            <person name="Nagahama T."/>
            <person name="Arai W."/>
            <person name="Sasagawa Y."/>
            <person name="Umeda M."/>
            <person name="Hayashi T."/>
            <person name="Nikaido I."/>
            <person name="Watanabe H."/>
            <person name="Oguri K."/>
            <person name="Kitazato H."/>
            <person name="Fujioka K."/>
            <person name="Kido Y."/>
            <person name="Takami H."/>
        </authorList>
    </citation>
    <scope>NUCLEOTIDE SEQUENCE</scope>
    <source>
        <tissue evidence="16">Whole body</tissue>
    </source>
</reference>
<dbReference type="InterPro" id="IPR031973">
    <property type="entry name" value="Deltameth_res_prag01"/>
</dbReference>
<dbReference type="Pfam" id="PF14721">
    <property type="entry name" value="AIF_C"/>
    <property type="match status" value="1"/>
</dbReference>
<evidence type="ECO:0000256" key="1">
    <source>
        <dbReference type="ARBA" id="ARBA00001974"/>
    </source>
</evidence>